<feature type="signal peptide" evidence="1">
    <location>
        <begin position="1"/>
        <end position="16"/>
    </location>
</feature>
<organism evidence="2 3">
    <name type="scientific">Mesorhabditis belari</name>
    <dbReference type="NCBI Taxonomy" id="2138241"/>
    <lineage>
        <taxon>Eukaryota</taxon>
        <taxon>Metazoa</taxon>
        <taxon>Ecdysozoa</taxon>
        <taxon>Nematoda</taxon>
        <taxon>Chromadorea</taxon>
        <taxon>Rhabditida</taxon>
        <taxon>Rhabditina</taxon>
        <taxon>Rhabditomorpha</taxon>
        <taxon>Rhabditoidea</taxon>
        <taxon>Rhabditidae</taxon>
        <taxon>Mesorhabditinae</taxon>
        <taxon>Mesorhabditis</taxon>
    </lineage>
</organism>
<name>A0AAF3EMT2_9BILA</name>
<evidence type="ECO:0000256" key="1">
    <source>
        <dbReference type="SAM" id="SignalP"/>
    </source>
</evidence>
<accession>A0AAF3EMT2</accession>
<proteinExistence type="predicted"/>
<keyword evidence="2" id="KW-1185">Reference proteome</keyword>
<keyword evidence="1" id="KW-0732">Signal</keyword>
<reference evidence="3" key="1">
    <citation type="submission" date="2024-02" db="UniProtKB">
        <authorList>
            <consortium name="WormBaseParasite"/>
        </authorList>
    </citation>
    <scope>IDENTIFICATION</scope>
</reference>
<sequence>MKTILLVLALIQVTVALRCVDALKDSPQLDGSERSKTCLCGDYCVSYYYQSENKYAWDCGCLMIDFAESLNLCGHEGINIFGDVRPHCCMKINLFKVFKQKMKTILVVFALIQVSVTLECVHAAKNSTQLDGSERSYTCLCGDFCLSYYYPVKKLLARGHERRWGCILSTPDLLLQG</sequence>
<dbReference type="WBParaSite" id="MBELARI_LOCUS15354">
    <property type="protein sequence ID" value="MBELARI_LOCUS15354"/>
    <property type="gene ID" value="MBELARI_LOCUS15354"/>
</dbReference>
<feature type="chain" id="PRO_5042218904" evidence="1">
    <location>
        <begin position="17"/>
        <end position="177"/>
    </location>
</feature>
<dbReference type="AlphaFoldDB" id="A0AAF3EMT2"/>
<protein>
    <submittedName>
        <fullName evidence="3">Uncharacterized protein</fullName>
    </submittedName>
</protein>
<evidence type="ECO:0000313" key="3">
    <source>
        <dbReference type="WBParaSite" id="MBELARI_LOCUS15354"/>
    </source>
</evidence>
<evidence type="ECO:0000313" key="2">
    <source>
        <dbReference type="Proteomes" id="UP000887575"/>
    </source>
</evidence>
<dbReference type="Proteomes" id="UP000887575">
    <property type="component" value="Unassembled WGS sequence"/>
</dbReference>